<proteinExistence type="predicted"/>
<organism evidence="2 3">
    <name type="scientific">Pseudoalteromonas spongiae</name>
    <dbReference type="NCBI Taxonomy" id="298657"/>
    <lineage>
        <taxon>Bacteria</taxon>
        <taxon>Pseudomonadati</taxon>
        <taxon>Pseudomonadota</taxon>
        <taxon>Gammaproteobacteria</taxon>
        <taxon>Alteromonadales</taxon>
        <taxon>Pseudoalteromonadaceae</taxon>
        <taxon>Pseudoalteromonas</taxon>
    </lineage>
</organism>
<name>A0ABU8EQE6_9GAMM</name>
<accession>A0ABU8EQE6</accession>
<keyword evidence="3" id="KW-1185">Reference proteome</keyword>
<reference evidence="2 3" key="1">
    <citation type="submission" date="2023-12" db="EMBL/GenBank/DDBJ databases">
        <title>Friends and Foes: Symbiotic and Algicidal bacterial influence on Karenia brevis blooms.</title>
        <authorList>
            <person name="Fei C."/>
            <person name="Mohamed A.R."/>
            <person name="Booker A."/>
            <person name="Arshad M."/>
            <person name="Klass S."/>
            <person name="Ahn S."/>
            <person name="Gilbert P.M."/>
            <person name="Heil C.A."/>
            <person name="Martinez J.M."/>
            <person name="Amin S.A."/>
        </authorList>
    </citation>
    <scope>NUCLEOTIDE SEQUENCE [LARGE SCALE GENOMIC DNA]</scope>
    <source>
        <strain evidence="2 3">CE15</strain>
    </source>
</reference>
<sequence length="429" mass="48375">MKVWLLILLFYCLNTFANSSINIEHTASIIDDGSIAKGIAGFDDIITLKNNLVIAHNIATSSLFLVHRNKNQWQVKEQIPGLFDYYEAAKLQKFNDDKVGIITRNGIFHTFSYDGNNQLKTEQFDLSTLISDKANSPISVANFRITQSHIYLLSMRGTLIDKLYIFSIVPNTLNISAVLDWKIPIEYGFVSNLAVVNNNVWLAADNALVELTFIDNQVSQKQFFALNDGEQAHKITATENLVLASRINNYNQSGYFYIDLKANTPELLRNDNPQFNSPNQNDFIGFTHLYNSDFLAVYYNALIHIDFSDIHSPLSTAVYKTSESKFSNISFDDNRIYAAEMKQGFSVYTPDSLETGPIETIDFPSATFRNINVAGNHVFLNKVSPSENNSLVVNLSELTNLNESQKDTLEGLTPQYQSNSCVAMDDKHY</sequence>
<feature type="chain" id="PRO_5046355646" evidence="1">
    <location>
        <begin position="18"/>
        <end position="429"/>
    </location>
</feature>
<dbReference type="RefSeq" id="WP_336434411.1">
    <property type="nucleotide sequence ID" value="NZ_JBAWKS010000001.1"/>
</dbReference>
<comment type="caution">
    <text evidence="2">The sequence shown here is derived from an EMBL/GenBank/DDBJ whole genome shotgun (WGS) entry which is preliminary data.</text>
</comment>
<dbReference type="Proteomes" id="UP001382455">
    <property type="component" value="Unassembled WGS sequence"/>
</dbReference>
<dbReference type="EMBL" id="JBAWKS010000001">
    <property type="protein sequence ID" value="MEI4548458.1"/>
    <property type="molecule type" value="Genomic_DNA"/>
</dbReference>
<evidence type="ECO:0000313" key="3">
    <source>
        <dbReference type="Proteomes" id="UP001382455"/>
    </source>
</evidence>
<gene>
    <name evidence="2" type="ORF">WAE96_01890</name>
</gene>
<feature type="signal peptide" evidence="1">
    <location>
        <begin position="1"/>
        <end position="17"/>
    </location>
</feature>
<keyword evidence="1" id="KW-0732">Signal</keyword>
<evidence type="ECO:0000313" key="2">
    <source>
        <dbReference type="EMBL" id="MEI4548458.1"/>
    </source>
</evidence>
<protein>
    <submittedName>
        <fullName evidence="2">Uncharacterized protein</fullName>
    </submittedName>
</protein>
<evidence type="ECO:0000256" key="1">
    <source>
        <dbReference type="SAM" id="SignalP"/>
    </source>
</evidence>